<proteinExistence type="predicted"/>
<dbReference type="SUPFAM" id="SSF53335">
    <property type="entry name" value="S-adenosyl-L-methionine-dependent methyltransferases"/>
    <property type="match status" value="1"/>
</dbReference>
<keyword evidence="1 3" id="KW-0808">Transferase</keyword>
<dbReference type="RefSeq" id="WP_058527120.1">
    <property type="nucleotide sequence ID" value="NZ_CAAAHY010000014.1"/>
</dbReference>
<dbReference type="Gene3D" id="3.40.50.150">
    <property type="entry name" value="Vaccinia Virus protein VP39"/>
    <property type="match status" value="1"/>
</dbReference>
<dbReference type="InterPro" id="IPR029063">
    <property type="entry name" value="SAM-dependent_MTases_sf"/>
</dbReference>
<dbReference type="CDD" id="cd02440">
    <property type="entry name" value="AdoMet_MTases"/>
    <property type="match status" value="1"/>
</dbReference>
<accession>A0A0W0TJD0</accession>
<dbReference type="PANTHER" id="PTHR44068:SF11">
    <property type="entry name" value="GERANYL DIPHOSPHATE 2-C-METHYLTRANSFERASE"/>
    <property type="match status" value="1"/>
</dbReference>
<evidence type="ECO:0000313" key="4">
    <source>
        <dbReference type="Proteomes" id="UP000054773"/>
    </source>
</evidence>
<dbReference type="GO" id="GO:0032259">
    <property type="term" value="P:methylation"/>
    <property type="evidence" value="ECO:0007669"/>
    <property type="project" value="UniProtKB-KW"/>
</dbReference>
<dbReference type="GO" id="GO:0008757">
    <property type="term" value="F:S-adenosylmethionine-dependent methyltransferase activity"/>
    <property type="evidence" value="ECO:0007669"/>
    <property type="project" value="InterPro"/>
</dbReference>
<sequence length="287" mass="32536">MSANMTQDEIDRQNQNYWNELCGSPLAQYLGVVDSSPSSLAIFDDYYLTVYPYLKKYLPAVCIKGKKVLEVGLGYGTMAQYLAEAGADYHGLDIANNAAGMARHRLQQVGLAGDVRVGSMLECPFPDNYFDLVVSIGCFHHTGSVQKCVDQAHRILKPGGKAVIMVYNKFSFRQWTRWPIATVRNLLQQWTGFKNLSRKVTVAQRHAYDASVDGQKAAPETEFFSVKELKSIFSDYTSVQVTRENFDDYDVVRWKNIPIIKMGSRADYLNTRWCRHLGLDLYVEAIK</sequence>
<evidence type="ECO:0000256" key="1">
    <source>
        <dbReference type="ARBA" id="ARBA00022679"/>
    </source>
</evidence>
<keyword evidence="4" id="KW-1185">Reference proteome</keyword>
<dbReference type="Pfam" id="PF08241">
    <property type="entry name" value="Methyltransf_11"/>
    <property type="match status" value="1"/>
</dbReference>
<dbReference type="AlphaFoldDB" id="A0A0W0TJD0"/>
<dbReference type="PANTHER" id="PTHR44068">
    <property type="entry name" value="ZGC:194242"/>
    <property type="match status" value="1"/>
</dbReference>
<name>A0A0W0TJD0_LEGER</name>
<dbReference type="PATRIC" id="fig|448.7.peg.2072"/>
<keyword evidence="3" id="KW-0489">Methyltransferase</keyword>
<dbReference type="Proteomes" id="UP000054773">
    <property type="component" value="Unassembled WGS sequence"/>
</dbReference>
<feature type="domain" description="Methyltransferase type 11" evidence="2">
    <location>
        <begin position="69"/>
        <end position="164"/>
    </location>
</feature>
<reference evidence="3 4" key="1">
    <citation type="submission" date="2015-11" db="EMBL/GenBank/DDBJ databases">
        <title>Genomic analysis of 38 Legionella species identifies large and diverse effector repertoires.</title>
        <authorList>
            <person name="Burstein D."/>
            <person name="Amaro F."/>
            <person name="Zusman T."/>
            <person name="Lifshitz Z."/>
            <person name="Cohen O."/>
            <person name="Gilbert J.A."/>
            <person name="Pupko T."/>
            <person name="Shuman H.A."/>
            <person name="Segal G."/>
        </authorList>
    </citation>
    <scope>NUCLEOTIDE SEQUENCE [LARGE SCALE GENOMIC DNA]</scope>
    <source>
        <strain evidence="3 4">SE-32A-C8</strain>
    </source>
</reference>
<evidence type="ECO:0000313" key="3">
    <source>
        <dbReference type="EMBL" id="KTC95680.1"/>
    </source>
</evidence>
<organism evidence="3 4">
    <name type="scientific">Legionella erythra</name>
    <dbReference type="NCBI Taxonomy" id="448"/>
    <lineage>
        <taxon>Bacteria</taxon>
        <taxon>Pseudomonadati</taxon>
        <taxon>Pseudomonadota</taxon>
        <taxon>Gammaproteobacteria</taxon>
        <taxon>Legionellales</taxon>
        <taxon>Legionellaceae</taxon>
        <taxon>Legionella</taxon>
    </lineage>
</organism>
<dbReference type="InterPro" id="IPR013216">
    <property type="entry name" value="Methyltransf_11"/>
</dbReference>
<gene>
    <name evidence="3" type="ORF">Lery_1975</name>
</gene>
<evidence type="ECO:0000259" key="2">
    <source>
        <dbReference type="Pfam" id="PF08241"/>
    </source>
</evidence>
<dbReference type="InterPro" id="IPR050447">
    <property type="entry name" value="Erg6_SMT_methyltransf"/>
</dbReference>
<protein>
    <submittedName>
        <fullName evidence="3">Putative methyltransferase</fullName>
    </submittedName>
</protein>
<dbReference type="STRING" id="448.Lery_1975"/>
<dbReference type="OrthoDB" id="9760689at2"/>
<dbReference type="EMBL" id="LNYA01000032">
    <property type="protein sequence ID" value="KTC95680.1"/>
    <property type="molecule type" value="Genomic_DNA"/>
</dbReference>
<comment type="caution">
    <text evidence="3">The sequence shown here is derived from an EMBL/GenBank/DDBJ whole genome shotgun (WGS) entry which is preliminary data.</text>
</comment>